<keyword evidence="3" id="KW-0862">Zinc</keyword>
<dbReference type="AlphaFoldDB" id="A0A835DG18"/>
<evidence type="ECO:0000256" key="2">
    <source>
        <dbReference type="ARBA" id="ARBA00022771"/>
    </source>
</evidence>
<dbReference type="GO" id="GO:0000463">
    <property type="term" value="P:maturation of LSU-rRNA from tricistronic rRNA transcript (SSU-rRNA, 5.8S rRNA, LSU-rRNA)"/>
    <property type="evidence" value="ECO:0007669"/>
    <property type="project" value="TreeGrafter"/>
</dbReference>
<dbReference type="CDD" id="cd23024">
    <property type="entry name" value="zf-HIT_ZNHIT2-3"/>
    <property type="match status" value="1"/>
</dbReference>
<dbReference type="GO" id="GO:0070761">
    <property type="term" value="C:pre-snoRNP complex"/>
    <property type="evidence" value="ECO:0007669"/>
    <property type="project" value="TreeGrafter"/>
</dbReference>
<protein>
    <recommendedName>
        <fullName evidence="5">HIT-type domain-containing protein</fullName>
    </recommendedName>
</protein>
<dbReference type="GO" id="GO:0000492">
    <property type="term" value="P:box C/D snoRNP assembly"/>
    <property type="evidence" value="ECO:0007669"/>
    <property type="project" value="TreeGrafter"/>
</dbReference>
<sequence>MGPPRVCHVCNEAQSKYKCPSCLSPYCSLVCFKKHKETPCVKPVSSEAKSFNLPSAAGSVLLPEKSFQVDEPSEVLQKMQLESIVASSEVRDALKNEELQKLIYNIDFSTGAENELDKAMEMDVFRKFTDKLEEDDAAESLALMQEACFNALAASLILIWLGKSQCSNLSFVAVSNV</sequence>
<dbReference type="PANTHER" id="PTHR13483">
    <property type="entry name" value="BOX C_D SNORNA PROTEIN 1-RELATED"/>
    <property type="match status" value="1"/>
</dbReference>
<reference evidence="6 7" key="1">
    <citation type="submission" date="2020-04" db="EMBL/GenBank/DDBJ databases">
        <title>Plant Genome Project.</title>
        <authorList>
            <person name="Zhang R.-G."/>
        </authorList>
    </citation>
    <scope>NUCLEOTIDE SEQUENCE [LARGE SCALE GENOMIC DNA]</scope>
    <source>
        <strain evidence="6">YNK0</strain>
        <tissue evidence="6">Leaf</tissue>
    </source>
</reference>
<evidence type="ECO:0000256" key="4">
    <source>
        <dbReference type="PROSITE-ProRule" id="PRU00453"/>
    </source>
</evidence>
<dbReference type="InterPro" id="IPR007529">
    <property type="entry name" value="Znf_HIT"/>
</dbReference>
<dbReference type="EMBL" id="JABCRI010000008">
    <property type="protein sequence ID" value="KAF8402013.1"/>
    <property type="molecule type" value="Genomic_DNA"/>
</dbReference>
<evidence type="ECO:0000313" key="7">
    <source>
        <dbReference type="Proteomes" id="UP000655225"/>
    </source>
</evidence>
<dbReference type="OMA" id="CNEAQSK"/>
<dbReference type="GO" id="GO:0048254">
    <property type="term" value="P:snoRNA localization"/>
    <property type="evidence" value="ECO:0007669"/>
    <property type="project" value="TreeGrafter"/>
</dbReference>
<feature type="domain" description="HIT-type" evidence="5">
    <location>
        <begin position="7"/>
        <end position="40"/>
    </location>
</feature>
<proteinExistence type="predicted"/>
<keyword evidence="2 4" id="KW-0863">Zinc-finger</keyword>
<dbReference type="PROSITE" id="PS51083">
    <property type="entry name" value="ZF_HIT"/>
    <property type="match status" value="1"/>
</dbReference>
<evidence type="ECO:0000256" key="1">
    <source>
        <dbReference type="ARBA" id="ARBA00022723"/>
    </source>
</evidence>
<dbReference type="PANTHER" id="PTHR13483:SF11">
    <property type="entry name" value="ZINC FINGER HIT DOMAIN-CONTAINING PROTEIN 3"/>
    <property type="match status" value="1"/>
</dbReference>
<dbReference type="GO" id="GO:0005634">
    <property type="term" value="C:nucleus"/>
    <property type="evidence" value="ECO:0007669"/>
    <property type="project" value="TreeGrafter"/>
</dbReference>
<dbReference type="Gene3D" id="3.30.60.190">
    <property type="match status" value="1"/>
</dbReference>
<keyword evidence="1" id="KW-0479">Metal-binding</keyword>
<dbReference type="SUPFAM" id="SSF144232">
    <property type="entry name" value="HIT/MYND zinc finger-like"/>
    <property type="match status" value="1"/>
</dbReference>
<dbReference type="Pfam" id="PF04438">
    <property type="entry name" value="zf-HIT"/>
    <property type="match status" value="1"/>
</dbReference>
<dbReference type="InterPro" id="IPR051639">
    <property type="entry name" value="BCD1"/>
</dbReference>
<accession>A0A835DG18</accession>
<name>A0A835DG18_TETSI</name>
<evidence type="ECO:0000313" key="6">
    <source>
        <dbReference type="EMBL" id="KAF8402013.1"/>
    </source>
</evidence>
<keyword evidence="7" id="KW-1185">Reference proteome</keyword>
<evidence type="ECO:0000256" key="3">
    <source>
        <dbReference type="ARBA" id="ARBA00022833"/>
    </source>
</evidence>
<dbReference type="GO" id="GO:0008270">
    <property type="term" value="F:zinc ion binding"/>
    <property type="evidence" value="ECO:0007669"/>
    <property type="project" value="UniProtKB-UniRule"/>
</dbReference>
<evidence type="ECO:0000259" key="5">
    <source>
        <dbReference type="PROSITE" id="PS51083"/>
    </source>
</evidence>
<organism evidence="6 7">
    <name type="scientific">Tetracentron sinense</name>
    <name type="common">Spur-leaf</name>
    <dbReference type="NCBI Taxonomy" id="13715"/>
    <lineage>
        <taxon>Eukaryota</taxon>
        <taxon>Viridiplantae</taxon>
        <taxon>Streptophyta</taxon>
        <taxon>Embryophyta</taxon>
        <taxon>Tracheophyta</taxon>
        <taxon>Spermatophyta</taxon>
        <taxon>Magnoliopsida</taxon>
        <taxon>Trochodendrales</taxon>
        <taxon>Trochodendraceae</taxon>
        <taxon>Tetracentron</taxon>
    </lineage>
</organism>
<gene>
    <name evidence="6" type="ORF">HHK36_012964</name>
</gene>
<comment type="caution">
    <text evidence="6">The sequence shown here is derived from an EMBL/GenBank/DDBJ whole genome shotgun (WGS) entry which is preliminary data.</text>
</comment>
<dbReference type="OrthoDB" id="18412at2759"/>
<dbReference type="Proteomes" id="UP000655225">
    <property type="component" value="Unassembled WGS sequence"/>
</dbReference>